<accession>A0A9K3D9J8</accession>
<proteinExistence type="predicted"/>
<keyword evidence="2" id="KW-1185">Reference proteome</keyword>
<evidence type="ECO:0000313" key="1">
    <source>
        <dbReference type="EMBL" id="GIQ91127.1"/>
    </source>
</evidence>
<protein>
    <submittedName>
        <fullName evidence="1">Uncharacterized protein</fullName>
    </submittedName>
</protein>
<feature type="non-terminal residue" evidence="1">
    <location>
        <position position="1"/>
    </location>
</feature>
<gene>
    <name evidence="1" type="ORF">KIPB_014229</name>
</gene>
<organism evidence="1 2">
    <name type="scientific">Kipferlia bialata</name>
    <dbReference type="NCBI Taxonomy" id="797122"/>
    <lineage>
        <taxon>Eukaryota</taxon>
        <taxon>Metamonada</taxon>
        <taxon>Carpediemonas-like organisms</taxon>
        <taxon>Kipferlia</taxon>
    </lineage>
</organism>
<dbReference type="Proteomes" id="UP000265618">
    <property type="component" value="Unassembled WGS sequence"/>
</dbReference>
<comment type="caution">
    <text evidence="1">The sequence shown here is derived from an EMBL/GenBank/DDBJ whole genome shotgun (WGS) entry which is preliminary data.</text>
</comment>
<dbReference type="SUPFAM" id="SSF48452">
    <property type="entry name" value="TPR-like"/>
    <property type="match status" value="1"/>
</dbReference>
<sequence length="152" mass="16692">KTNTAIKEGSNLLRKSSPALRFRLHLLLAEASELQGTPELALRQLGGALRIRPFDIGAQKAKIRLLLELKREVDALSVCSTLVSKHPHDPSVWCLQGKTLALLGDTRGASKAYRRALDQFRELGEGDDVPIDETERIALMQEAEAGLIDADI</sequence>
<dbReference type="AlphaFoldDB" id="A0A9K3D9J8"/>
<feature type="non-terminal residue" evidence="1">
    <location>
        <position position="152"/>
    </location>
</feature>
<reference evidence="1 2" key="1">
    <citation type="journal article" date="2018" name="PLoS ONE">
        <title>The draft genome of Kipferlia bialata reveals reductive genome evolution in fornicate parasites.</title>
        <authorList>
            <person name="Tanifuji G."/>
            <person name="Takabayashi S."/>
            <person name="Kume K."/>
            <person name="Takagi M."/>
            <person name="Nakayama T."/>
            <person name="Kamikawa R."/>
            <person name="Inagaki Y."/>
            <person name="Hashimoto T."/>
        </authorList>
    </citation>
    <scope>NUCLEOTIDE SEQUENCE [LARGE SCALE GENOMIC DNA]</scope>
    <source>
        <strain evidence="1">NY0173</strain>
    </source>
</reference>
<dbReference type="EMBL" id="BDIP01007193">
    <property type="protein sequence ID" value="GIQ91127.1"/>
    <property type="molecule type" value="Genomic_DNA"/>
</dbReference>
<evidence type="ECO:0000313" key="2">
    <source>
        <dbReference type="Proteomes" id="UP000265618"/>
    </source>
</evidence>
<name>A0A9K3D9J8_9EUKA</name>
<dbReference type="InterPro" id="IPR011990">
    <property type="entry name" value="TPR-like_helical_dom_sf"/>
</dbReference>
<dbReference type="Gene3D" id="1.25.40.10">
    <property type="entry name" value="Tetratricopeptide repeat domain"/>
    <property type="match status" value="1"/>
</dbReference>